<dbReference type="SUPFAM" id="SSF56281">
    <property type="entry name" value="Metallo-hydrolase/oxidoreductase"/>
    <property type="match status" value="1"/>
</dbReference>
<dbReference type="SMART" id="SM00849">
    <property type="entry name" value="Lactamase_B"/>
    <property type="match status" value="1"/>
</dbReference>
<keyword evidence="3 7" id="KW-0378">Hydrolase</keyword>
<dbReference type="GO" id="GO:0016787">
    <property type="term" value="F:hydrolase activity"/>
    <property type="evidence" value="ECO:0007669"/>
    <property type="project" value="UniProtKB-KW"/>
</dbReference>
<evidence type="ECO:0000256" key="4">
    <source>
        <dbReference type="ARBA" id="ARBA00022833"/>
    </source>
</evidence>
<dbReference type="PANTHER" id="PTHR46233:SF3">
    <property type="entry name" value="HYDROXYACYLGLUTATHIONE HYDROLASE GLOC"/>
    <property type="match status" value="1"/>
</dbReference>
<protein>
    <submittedName>
        <fullName evidence="7">Putative metallo-hydrolase</fullName>
        <ecNumber evidence="7">3.-.-.-</ecNumber>
    </submittedName>
</protein>
<dbReference type="InterPro" id="IPR001279">
    <property type="entry name" value="Metallo-B-lactamas"/>
</dbReference>
<keyword evidence="8" id="KW-1185">Reference proteome</keyword>
<feature type="domain" description="Metallo-beta-lactamase" evidence="6">
    <location>
        <begin position="16"/>
        <end position="198"/>
    </location>
</feature>
<dbReference type="AlphaFoldDB" id="A0A518DF53"/>
<dbReference type="Gene3D" id="3.60.15.10">
    <property type="entry name" value="Ribonuclease Z/Hydroxyacylglutathione hydrolase-like"/>
    <property type="match status" value="1"/>
</dbReference>
<dbReference type="EMBL" id="CP036291">
    <property type="protein sequence ID" value="QDU90088.1"/>
    <property type="molecule type" value="Genomic_DNA"/>
</dbReference>
<evidence type="ECO:0000313" key="8">
    <source>
        <dbReference type="Proteomes" id="UP000317429"/>
    </source>
</evidence>
<dbReference type="CDD" id="cd06262">
    <property type="entry name" value="metallo-hydrolase-like_MBL-fold"/>
    <property type="match status" value="1"/>
</dbReference>
<dbReference type="KEGG" id="pnd:Pla175_34880"/>
<reference evidence="7 8" key="1">
    <citation type="submission" date="2019-02" db="EMBL/GenBank/DDBJ databases">
        <title>Deep-cultivation of Planctomycetes and their phenomic and genomic characterization uncovers novel biology.</title>
        <authorList>
            <person name="Wiegand S."/>
            <person name="Jogler M."/>
            <person name="Boedeker C."/>
            <person name="Pinto D."/>
            <person name="Vollmers J."/>
            <person name="Rivas-Marin E."/>
            <person name="Kohn T."/>
            <person name="Peeters S.H."/>
            <person name="Heuer A."/>
            <person name="Rast P."/>
            <person name="Oberbeckmann S."/>
            <person name="Bunk B."/>
            <person name="Jeske O."/>
            <person name="Meyerdierks A."/>
            <person name="Storesund J.E."/>
            <person name="Kallscheuer N."/>
            <person name="Luecker S."/>
            <person name="Lage O.M."/>
            <person name="Pohl T."/>
            <person name="Merkel B.J."/>
            <person name="Hornburger P."/>
            <person name="Mueller R.-W."/>
            <person name="Bruemmer F."/>
            <person name="Labrenz M."/>
            <person name="Spormann A.M."/>
            <person name="Op den Camp H."/>
            <person name="Overmann J."/>
            <person name="Amann R."/>
            <person name="Jetten M.S.M."/>
            <person name="Mascher T."/>
            <person name="Medema M.H."/>
            <person name="Devos D.P."/>
            <person name="Kaster A.-K."/>
            <person name="Ovreas L."/>
            <person name="Rohde M."/>
            <person name="Galperin M.Y."/>
            <person name="Jogler C."/>
        </authorList>
    </citation>
    <scope>NUCLEOTIDE SEQUENCE [LARGE SCALE GENOMIC DNA]</scope>
    <source>
        <strain evidence="7 8">Pla175</strain>
    </source>
</reference>
<dbReference type="Proteomes" id="UP000317429">
    <property type="component" value="Chromosome"/>
</dbReference>
<name>A0A518DF53_9BACT</name>
<organism evidence="7 8">
    <name type="scientific">Pirellulimonas nuda</name>
    <dbReference type="NCBI Taxonomy" id="2528009"/>
    <lineage>
        <taxon>Bacteria</taxon>
        <taxon>Pseudomonadati</taxon>
        <taxon>Planctomycetota</taxon>
        <taxon>Planctomycetia</taxon>
        <taxon>Pirellulales</taxon>
        <taxon>Lacipirellulaceae</taxon>
        <taxon>Pirellulimonas</taxon>
    </lineage>
</organism>
<dbReference type="Pfam" id="PF00753">
    <property type="entry name" value="Lactamase_B"/>
    <property type="match status" value="1"/>
</dbReference>
<evidence type="ECO:0000259" key="6">
    <source>
        <dbReference type="SMART" id="SM00849"/>
    </source>
</evidence>
<dbReference type="InterPro" id="IPR051453">
    <property type="entry name" value="MBL_Glyoxalase_II"/>
</dbReference>
<dbReference type="GO" id="GO:0046872">
    <property type="term" value="F:metal ion binding"/>
    <property type="evidence" value="ECO:0007669"/>
    <property type="project" value="UniProtKB-KW"/>
</dbReference>
<accession>A0A518DF53</accession>
<feature type="region of interest" description="Disordered" evidence="5">
    <location>
        <begin position="199"/>
        <end position="219"/>
    </location>
</feature>
<dbReference type="RefSeq" id="WP_197526931.1">
    <property type="nucleotide sequence ID" value="NZ_CP036291.1"/>
</dbReference>
<comment type="cofactor">
    <cofactor evidence="1">
        <name>Zn(2+)</name>
        <dbReference type="ChEBI" id="CHEBI:29105"/>
    </cofactor>
</comment>
<dbReference type="EC" id="3.-.-.-" evidence="7"/>
<keyword evidence="4" id="KW-0862">Zinc</keyword>
<evidence type="ECO:0000256" key="5">
    <source>
        <dbReference type="SAM" id="MobiDB-lite"/>
    </source>
</evidence>
<evidence type="ECO:0000256" key="3">
    <source>
        <dbReference type="ARBA" id="ARBA00022801"/>
    </source>
</evidence>
<dbReference type="InterPro" id="IPR036866">
    <property type="entry name" value="RibonucZ/Hydroxyglut_hydro"/>
</dbReference>
<dbReference type="PANTHER" id="PTHR46233">
    <property type="entry name" value="HYDROXYACYLGLUTATHIONE HYDROLASE GLOC"/>
    <property type="match status" value="1"/>
</dbReference>
<gene>
    <name evidence="7" type="ORF">Pla175_34880</name>
</gene>
<sequence length="219" mass="23527">MATKLRVETIVSSPFEENTYVLWRDGDPRCVVIDPGLEPGAVIACIEENGLEPAAILITHGHTDHIAGNAGMKQRWPDCPLVIGHGDAPKLTDPWANLSATHGFEIVSPPADKLVAEGNTYEAAGISFEVRETPGHSTGHVVFISREADGVQVWGGDVLFAGSVGRTDFPGCSFEVLRESIETQLFTLEDEAVVYPGHGPTTTIGKEKRTNPFVGKAVR</sequence>
<evidence type="ECO:0000256" key="1">
    <source>
        <dbReference type="ARBA" id="ARBA00001947"/>
    </source>
</evidence>
<evidence type="ECO:0000313" key="7">
    <source>
        <dbReference type="EMBL" id="QDU90088.1"/>
    </source>
</evidence>
<evidence type="ECO:0000256" key="2">
    <source>
        <dbReference type="ARBA" id="ARBA00022723"/>
    </source>
</evidence>
<proteinExistence type="predicted"/>
<keyword evidence="2" id="KW-0479">Metal-binding</keyword>